<feature type="compositionally biased region" description="Acidic residues" evidence="1">
    <location>
        <begin position="57"/>
        <end position="76"/>
    </location>
</feature>
<proteinExistence type="predicted"/>
<accession>A0A388LSQ4</accession>
<keyword evidence="3" id="KW-1185">Reference proteome</keyword>
<feature type="region of interest" description="Disordered" evidence="1">
    <location>
        <begin position="52"/>
        <end position="76"/>
    </location>
</feature>
<dbReference type="Proteomes" id="UP000265515">
    <property type="component" value="Unassembled WGS sequence"/>
</dbReference>
<sequence>MDLPCIRFDGLDVYMVLMSNEHLRIYLSVKAMKEKIFVDLFGAESNFHAGLVRKDPDLEEDEGESEEEEGGEDDDALPLTADEKAYYARMLAEGRKEKMKVVAANQKPSVNKALRLKAKTTWRAAILASVVLSHMRDIMVKMAYSVVVDPSRTVQNILDDPAIMLHKFPKTMARLILPARKLAFDRLSNKDFVPISLSANEILDEASSSLSVLFPTLPTGPRKFPYLMALYKPHKLAFRWLTNASFSFLTPVARLCDAVLKCLCPLLMARCKEITNGLKVFYGVDTSIWWAIDSVQDYCYNIPNEVFSVFSADITRCFETIPVDSSKDGLPATVSFFVRMAFKMAPSRKRGKLCEV</sequence>
<evidence type="ECO:0000313" key="3">
    <source>
        <dbReference type="Proteomes" id="UP000265515"/>
    </source>
</evidence>
<dbReference type="AlphaFoldDB" id="A0A388LSQ4"/>
<dbReference type="EMBL" id="BFEA01000515">
    <property type="protein sequence ID" value="GBG85360.1"/>
    <property type="molecule type" value="Genomic_DNA"/>
</dbReference>
<evidence type="ECO:0000256" key="1">
    <source>
        <dbReference type="SAM" id="MobiDB-lite"/>
    </source>
</evidence>
<protein>
    <submittedName>
        <fullName evidence="2">Uncharacterized protein</fullName>
    </submittedName>
</protein>
<name>A0A388LSQ4_CHABU</name>
<evidence type="ECO:0000313" key="2">
    <source>
        <dbReference type="EMBL" id="GBG85360.1"/>
    </source>
</evidence>
<gene>
    <name evidence="2" type="ORF">CBR_g40003</name>
</gene>
<comment type="caution">
    <text evidence="2">The sequence shown here is derived from an EMBL/GenBank/DDBJ whole genome shotgun (WGS) entry which is preliminary data.</text>
</comment>
<organism evidence="2 3">
    <name type="scientific">Chara braunii</name>
    <name type="common">Braun's stonewort</name>
    <dbReference type="NCBI Taxonomy" id="69332"/>
    <lineage>
        <taxon>Eukaryota</taxon>
        <taxon>Viridiplantae</taxon>
        <taxon>Streptophyta</taxon>
        <taxon>Charophyceae</taxon>
        <taxon>Charales</taxon>
        <taxon>Characeae</taxon>
        <taxon>Chara</taxon>
    </lineage>
</organism>
<dbReference type="Gramene" id="GBG85360">
    <property type="protein sequence ID" value="GBG85360"/>
    <property type="gene ID" value="CBR_g40003"/>
</dbReference>
<reference evidence="2 3" key="1">
    <citation type="journal article" date="2018" name="Cell">
        <title>The Chara Genome: Secondary Complexity and Implications for Plant Terrestrialization.</title>
        <authorList>
            <person name="Nishiyama T."/>
            <person name="Sakayama H."/>
            <person name="Vries J.D."/>
            <person name="Buschmann H."/>
            <person name="Saint-Marcoux D."/>
            <person name="Ullrich K.K."/>
            <person name="Haas F.B."/>
            <person name="Vanderstraeten L."/>
            <person name="Becker D."/>
            <person name="Lang D."/>
            <person name="Vosolsobe S."/>
            <person name="Rombauts S."/>
            <person name="Wilhelmsson P.K.I."/>
            <person name="Janitza P."/>
            <person name="Kern R."/>
            <person name="Heyl A."/>
            <person name="Rumpler F."/>
            <person name="Villalobos L.I.A.C."/>
            <person name="Clay J.M."/>
            <person name="Skokan R."/>
            <person name="Toyoda A."/>
            <person name="Suzuki Y."/>
            <person name="Kagoshima H."/>
            <person name="Schijlen E."/>
            <person name="Tajeshwar N."/>
            <person name="Catarino B."/>
            <person name="Hetherington A.J."/>
            <person name="Saltykova A."/>
            <person name="Bonnot C."/>
            <person name="Breuninger H."/>
            <person name="Symeonidi A."/>
            <person name="Radhakrishnan G.V."/>
            <person name="Van Nieuwerburgh F."/>
            <person name="Deforce D."/>
            <person name="Chang C."/>
            <person name="Karol K.G."/>
            <person name="Hedrich R."/>
            <person name="Ulvskov P."/>
            <person name="Glockner G."/>
            <person name="Delwiche C.F."/>
            <person name="Petrasek J."/>
            <person name="Van de Peer Y."/>
            <person name="Friml J."/>
            <person name="Beilby M."/>
            <person name="Dolan L."/>
            <person name="Kohara Y."/>
            <person name="Sugano S."/>
            <person name="Fujiyama A."/>
            <person name="Delaux P.-M."/>
            <person name="Quint M."/>
            <person name="TheiBen G."/>
            <person name="Hagemann M."/>
            <person name="Harholt J."/>
            <person name="Dunand C."/>
            <person name="Zachgo S."/>
            <person name="Langdale J."/>
            <person name="Maumus F."/>
            <person name="Straeten D.V.D."/>
            <person name="Gould S.B."/>
            <person name="Rensing S.A."/>
        </authorList>
    </citation>
    <scope>NUCLEOTIDE SEQUENCE [LARGE SCALE GENOMIC DNA]</scope>
    <source>
        <strain evidence="2 3">S276</strain>
    </source>
</reference>